<dbReference type="STRING" id="240015.ACP_1862"/>
<dbReference type="Proteomes" id="UP000002207">
    <property type="component" value="Chromosome"/>
</dbReference>
<dbReference type="AlphaFoldDB" id="C1F855"/>
<reference evidence="1 2" key="1">
    <citation type="journal article" date="2009" name="Appl. Environ. Microbiol.">
        <title>Three genomes from the phylum Acidobacteria provide insight into the lifestyles of these microorganisms in soils.</title>
        <authorList>
            <person name="Ward N.L."/>
            <person name="Challacombe J.F."/>
            <person name="Janssen P.H."/>
            <person name="Henrissat B."/>
            <person name="Coutinho P.M."/>
            <person name="Wu M."/>
            <person name="Xie G."/>
            <person name="Haft D.H."/>
            <person name="Sait M."/>
            <person name="Badger J."/>
            <person name="Barabote R.D."/>
            <person name="Bradley B."/>
            <person name="Brettin T.S."/>
            <person name="Brinkac L.M."/>
            <person name="Bruce D."/>
            <person name="Creasy T."/>
            <person name="Daugherty S.C."/>
            <person name="Davidsen T.M."/>
            <person name="DeBoy R.T."/>
            <person name="Detter J.C."/>
            <person name="Dodson R.J."/>
            <person name="Durkin A.S."/>
            <person name="Ganapathy A."/>
            <person name="Gwinn-Giglio M."/>
            <person name="Han C.S."/>
            <person name="Khouri H."/>
            <person name="Kiss H."/>
            <person name="Kothari S.P."/>
            <person name="Madupu R."/>
            <person name="Nelson K.E."/>
            <person name="Nelson W.C."/>
            <person name="Paulsen I."/>
            <person name="Penn K."/>
            <person name="Ren Q."/>
            <person name="Rosovitz M.J."/>
            <person name="Selengut J.D."/>
            <person name="Shrivastava S."/>
            <person name="Sullivan S.A."/>
            <person name="Tapia R."/>
            <person name="Thompson L.S."/>
            <person name="Watkins K.L."/>
            <person name="Yang Q."/>
            <person name="Yu C."/>
            <person name="Zafar N."/>
            <person name="Zhou L."/>
            <person name="Kuske C.R."/>
        </authorList>
    </citation>
    <scope>NUCLEOTIDE SEQUENCE [LARGE SCALE GENOMIC DNA]</scope>
    <source>
        <strain evidence="2">ATCC 51196 / DSM 11244 / BCRC 80197 / JCM 7670 / NBRC 15755 / NCIMB 13165 / 161</strain>
    </source>
</reference>
<accession>C1F855</accession>
<dbReference type="HOGENOM" id="CLU_3094466_0_0_0"/>
<evidence type="ECO:0000313" key="2">
    <source>
        <dbReference type="Proteomes" id="UP000002207"/>
    </source>
</evidence>
<name>C1F855_ACIC5</name>
<organism evidence="1 2">
    <name type="scientific">Acidobacterium capsulatum (strain ATCC 51196 / DSM 11244 / BCRC 80197 / JCM 7670 / NBRC 15755 / NCIMB 13165 / 161)</name>
    <dbReference type="NCBI Taxonomy" id="240015"/>
    <lineage>
        <taxon>Bacteria</taxon>
        <taxon>Pseudomonadati</taxon>
        <taxon>Acidobacteriota</taxon>
        <taxon>Terriglobia</taxon>
        <taxon>Terriglobales</taxon>
        <taxon>Acidobacteriaceae</taxon>
        <taxon>Acidobacterium</taxon>
    </lineage>
</organism>
<protein>
    <submittedName>
        <fullName evidence="1">Uncharacterized protein</fullName>
    </submittedName>
</protein>
<dbReference type="EMBL" id="CP001472">
    <property type="protein sequence ID" value="ACO33274.1"/>
    <property type="molecule type" value="Genomic_DNA"/>
</dbReference>
<gene>
    <name evidence="1" type="ordered locus">ACP_1862</name>
</gene>
<sequence>MKRFTKAEKSLPCRDFFAPLELTRARPGMPVLKSSSRILQLSFSNSSSVHL</sequence>
<dbReference type="KEGG" id="aca:ACP_1862"/>
<proteinExistence type="predicted"/>
<evidence type="ECO:0000313" key="1">
    <source>
        <dbReference type="EMBL" id="ACO33274.1"/>
    </source>
</evidence>
<keyword evidence="2" id="KW-1185">Reference proteome</keyword>
<dbReference type="InParanoid" id="C1F855"/>